<keyword evidence="2" id="KW-1185">Reference proteome</keyword>
<dbReference type="OrthoDB" id="2963168at2759"/>
<dbReference type="SUPFAM" id="SSF53067">
    <property type="entry name" value="Actin-like ATPase domain"/>
    <property type="match status" value="2"/>
</dbReference>
<evidence type="ECO:0000313" key="1">
    <source>
        <dbReference type="EMBL" id="RXW14408.1"/>
    </source>
</evidence>
<gene>
    <name evidence="1" type="ORF">EST38_g11443</name>
</gene>
<dbReference type="PANTHER" id="PTHR14187:SF5">
    <property type="entry name" value="HEAT SHOCK 70 KDA PROTEIN 12A"/>
    <property type="match status" value="1"/>
</dbReference>
<name>A0A4V1Q2A5_9AGAR</name>
<dbReference type="STRING" id="2316362.A0A4V1Q2A5"/>
<dbReference type="EMBL" id="SDEE01000706">
    <property type="protein sequence ID" value="RXW14408.1"/>
    <property type="molecule type" value="Genomic_DNA"/>
</dbReference>
<dbReference type="Proteomes" id="UP000290288">
    <property type="component" value="Unassembled WGS sequence"/>
</dbReference>
<proteinExistence type="predicted"/>
<evidence type="ECO:0000313" key="2">
    <source>
        <dbReference type="Proteomes" id="UP000290288"/>
    </source>
</evidence>
<organism evidence="1 2">
    <name type="scientific">Candolleomyces aberdarensis</name>
    <dbReference type="NCBI Taxonomy" id="2316362"/>
    <lineage>
        <taxon>Eukaryota</taxon>
        <taxon>Fungi</taxon>
        <taxon>Dikarya</taxon>
        <taxon>Basidiomycota</taxon>
        <taxon>Agaricomycotina</taxon>
        <taxon>Agaricomycetes</taxon>
        <taxon>Agaricomycetidae</taxon>
        <taxon>Agaricales</taxon>
        <taxon>Agaricineae</taxon>
        <taxon>Psathyrellaceae</taxon>
        <taxon>Candolleomyces</taxon>
    </lineage>
</organism>
<protein>
    <submittedName>
        <fullName evidence="1">Uncharacterized protein</fullName>
    </submittedName>
</protein>
<reference evidence="1 2" key="1">
    <citation type="submission" date="2019-01" db="EMBL/GenBank/DDBJ databases">
        <title>Draft genome sequence of Psathyrella aberdarensis IHI B618.</title>
        <authorList>
            <person name="Buettner E."/>
            <person name="Kellner H."/>
        </authorList>
    </citation>
    <scope>NUCLEOTIDE SEQUENCE [LARGE SCALE GENOMIC DNA]</scope>
    <source>
        <strain evidence="1 2">IHI B618</strain>
    </source>
</reference>
<dbReference type="Gene3D" id="3.30.420.40">
    <property type="match status" value="1"/>
</dbReference>
<dbReference type="CDD" id="cd10170">
    <property type="entry name" value="ASKHA_NBD_HSP70"/>
    <property type="match status" value="1"/>
</dbReference>
<comment type="caution">
    <text evidence="1">The sequence shown here is derived from an EMBL/GenBank/DDBJ whole genome shotgun (WGS) entry which is preliminary data.</text>
</comment>
<sequence>MGPSRPSNRTPYNGTRRKLVLAFDVGTTYSGISYSILDPGQVPEIRGVTRFPANEYISGASKIPTVIYYDKAGRVQAVGAEAMQEGILETALDEGWVKSEWFKLLIRPKPGESDSNFADKIPPLPPGKTVVQVLADFLQYMQACAEAYIKGTHANGRELWDSVSSEIDYVISHPNGWEGYQQSQIRKAVILAQLIPDTDQGHSRMLFVTEGEASLHFTIDNGLPAGVIEAGEGIIVVDAGGGTVDISAYSKKAQSGNVNDIFEEIAIPQCHFFGSVFVTIHARLFLNGYLEESEYHDELDSIVRCFDKSTKIRFNNDQQAQYIRFGGNKDNDPPYNIRFGQLRLSGTDVAKFFEPSVTCIIKSVLIMAANTRKPIKHVVLVGGFSASDWLVSKVDQALSPKGLNVIHPENYVNKAVSDGAVSFYLDQRVKTRITKVAYGPMYSIIYNKKNPDHRKRESTMITPRNGVKIIPGHFSPILPKNTQVSEEQRFSFKLSRQIDTKGSLKADATVWCYGGKDPNPRWKDVDKDNYRKLCTVEADTSFLRHRKPRKNKNGTSGEYWDFDFTFVLWFSATELRAQLAWKENGVEKQGPAKIVYEPNDV</sequence>
<accession>A0A4V1Q2A5</accession>
<dbReference type="InterPro" id="IPR043129">
    <property type="entry name" value="ATPase_NBD"/>
</dbReference>
<dbReference type="AlphaFoldDB" id="A0A4V1Q2A5"/>
<dbReference type="PANTHER" id="PTHR14187">
    <property type="entry name" value="ALPHA KINASE/ELONGATION FACTOR 2 KINASE"/>
    <property type="match status" value="1"/>
</dbReference>